<dbReference type="InterPro" id="IPR004151">
    <property type="entry name" value="7TM_GPCR_serpentine_rcpt_Sre"/>
</dbReference>
<organism evidence="3 4">
    <name type="scientific">Pristionchus mayeri</name>
    <dbReference type="NCBI Taxonomy" id="1317129"/>
    <lineage>
        <taxon>Eukaryota</taxon>
        <taxon>Metazoa</taxon>
        <taxon>Ecdysozoa</taxon>
        <taxon>Nematoda</taxon>
        <taxon>Chromadorea</taxon>
        <taxon>Rhabditida</taxon>
        <taxon>Rhabditina</taxon>
        <taxon>Diplogasteromorpha</taxon>
        <taxon>Diplogasteroidea</taxon>
        <taxon>Neodiplogasteridae</taxon>
        <taxon>Pristionchus</taxon>
    </lineage>
</organism>
<evidence type="ECO:0000256" key="2">
    <source>
        <dbReference type="SAM" id="Phobius"/>
    </source>
</evidence>
<dbReference type="AlphaFoldDB" id="A0AAN5IAV1"/>
<feature type="non-terminal residue" evidence="3">
    <location>
        <position position="149"/>
    </location>
</feature>
<keyword evidence="4" id="KW-1185">Reference proteome</keyword>
<sequence>FQCYLSVFKYNKRELEVGKRGAQIGTYSVSKTFQYRENVAIMDLLNRVAAPVTFFAVPCFAFYAFYSNCPKSNGTKFIRFLAAQIHFSSILTVMMCFLRSEPKFRKAIRKYREIDWIFSRFGLFEVDLSTVKVSPQESNIYFSMLSRDL</sequence>
<evidence type="ECO:0008006" key="5">
    <source>
        <dbReference type="Google" id="ProtNLM"/>
    </source>
</evidence>
<evidence type="ECO:0000313" key="4">
    <source>
        <dbReference type="Proteomes" id="UP001328107"/>
    </source>
</evidence>
<evidence type="ECO:0000256" key="1">
    <source>
        <dbReference type="ARBA" id="ARBA00006803"/>
    </source>
</evidence>
<accession>A0AAN5IAV1</accession>
<name>A0AAN5IAV1_9BILA</name>
<comment type="caution">
    <text evidence="3">The sequence shown here is derived from an EMBL/GenBank/DDBJ whole genome shotgun (WGS) entry which is preliminary data.</text>
</comment>
<dbReference type="GO" id="GO:0007606">
    <property type="term" value="P:sensory perception of chemical stimulus"/>
    <property type="evidence" value="ECO:0007669"/>
    <property type="project" value="InterPro"/>
</dbReference>
<gene>
    <name evidence="3" type="ORF">PMAYCL1PPCAC_27630</name>
</gene>
<feature type="transmembrane region" description="Helical" evidence="2">
    <location>
        <begin position="44"/>
        <end position="65"/>
    </location>
</feature>
<reference evidence="4" key="1">
    <citation type="submission" date="2022-10" db="EMBL/GenBank/DDBJ databases">
        <title>Genome assembly of Pristionchus species.</title>
        <authorList>
            <person name="Yoshida K."/>
            <person name="Sommer R.J."/>
        </authorList>
    </citation>
    <scope>NUCLEOTIDE SEQUENCE [LARGE SCALE GENOMIC DNA]</scope>
    <source>
        <strain evidence="4">RS5460</strain>
    </source>
</reference>
<dbReference type="InterPro" id="IPR052860">
    <property type="entry name" value="NRL-GPCR1"/>
</dbReference>
<keyword evidence="2" id="KW-0812">Transmembrane</keyword>
<keyword evidence="2" id="KW-0472">Membrane</keyword>
<dbReference type="Proteomes" id="UP001328107">
    <property type="component" value="Unassembled WGS sequence"/>
</dbReference>
<dbReference type="Pfam" id="PF03125">
    <property type="entry name" value="Sre"/>
    <property type="match status" value="1"/>
</dbReference>
<dbReference type="PANTHER" id="PTHR47521:SF7">
    <property type="entry name" value="SERPENTINE RECEPTOR CLASS EPSILON-6"/>
    <property type="match status" value="1"/>
</dbReference>
<protein>
    <recommendedName>
        <fullName evidence="5">G protein-coupled receptor</fullName>
    </recommendedName>
</protein>
<comment type="similarity">
    <text evidence="1">Belongs to the nematode receptor-like protein sre family.</text>
</comment>
<dbReference type="EMBL" id="BTRK01000006">
    <property type="protein sequence ID" value="GMR57435.1"/>
    <property type="molecule type" value="Genomic_DNA"/>
</dbReference>
<feature type="transmembrane region" description="Helical" evidence="2">
    <location>
        <begin position="77"/>
        <end position="98"/>
    </location>
</feature>
<proteinExistence type="inferred from homology"/>
<feature type="non-terminal residue" evidence="3">
    <location>
        <position position="1"/>
    </location>
</feature>
<dbReference type="PANTHER" id="PTHR47521">
    <property type="entry name" value="SERPENTINE RECEPTOR, CLASS E (EPSILON)-RELATED"/>
    <property type="match status" value="1"/>
</dbReference>
<evidence type="ECO:0000313" key="3">
    <source>
        <dbReference type="EMBL" id="GMR57435.1"/>
    </source>
</evidence>
<dbReference type="GO" id="GO:0016020">
    <property type="term" value="C:membrane"/>
    <property type="evidence" value="ECO:0007669"/>
    <property type="project" value="InterPro"/>
</dbReference>
<keyword evidence="2" id="KW-1133">Transmembrane helix</keyword>